<feature type="transmembrane region" description="Helical" evidence="6">
    <location>
        <begin position="312"/>
        <end position="332"/>
    </location>
</feature>
<feature type="transmembrane region" description="Helical" evidence="6">
    <location>
        <begin position="222"/>
        <end position="245"/>
    </location>
</feature>
<dbReference type="InterPro" id="IPR020846">
    <property type="entry name" value="MFS_dom"/>
</dbReference>
<dbReference type="Pfam" id="PF07690">
    <property type="entry name" value="MFS_1"/>
    <property type="match status" value="1"/>
</dbReference>
<dbReference type="CDD" id="cd17324">
    <property type="entry name" value="MFS_NepI_like"/>
    <property type="match status" value="1"/>
</dbReference>
<sequence>MLLLQRGYLRGSCHPLEYRMPPAVLALTAGAFGIGTTEFIIMGLLLQVAADMHVSVPIAGLLISGYALGVFVGAPVLTLATRRMPRKTVLLALMAIFTLGNAACALAPNYELLMAARVLTSLAHGTFFGVGSVVATGLVAEDKRASAIATMFIGLTVATLLGVPFGAWFGLMLGWRAAFWAVTVIGVIAFAVVAAFVPGHVGNGDKPISLAEELAVLGRPQVLLGLAMTVFGFAGLFVVFTYIQPILTRFTGFSEEAVSPILLVFGAGLAIGNVAGGKLADRGLARALIGTLAALAIVLLGLAAVLSVKIPAVALILLLGIAAFATVAPLQLRVLEAAGPSGRTLASSLNIAAFNLGNALGAWAGGVTIDRGLGLSALPLVAAGITAVGLVLALWSLRLDRTTVAVAACPAE</sequence>
<comment type="subcellular location">
    <subcellularLocation>
        <location evidence="1">Cell membrane</location>
        <topology evidence="1">Multi-pass membrane protein</topology>
    </subcellularLocation>
</comment>
<dbReference type="Proteomes" id="UP000063308">
    <property type="component" value="Chromosome"/>
</dbReference>
<feature type="transmembrane region" description="Helical" evidence="6">
    <location>
        <begin position="344"/>
        <end position="365"/>
    </location>
</feature>
<dbReference type="GO" id="GO:0022857">
    <property type="term" value="F:transmembrane transporter activity"/>
    <property type="evidence" value="ECO:0007669"/>
    <property type="project" value="InterPro"/>
</dbReference>
<proteinExistence type="predicted"/>
<feature type="transmembrane region" description="Helical" evidence="6">
    <location>
        <begin position="177"/>
        <end position="201"/>
    </location>
</feature>
<feature type="transmembrane region" description="Helical" evidence="6">
    <location>
        <begin position="377"/>
        <end position="397"/>
    </location>
</feature>
<dbReference type="EMBL" id="AP014685">
    <property type="protein sequence ID" value="BAR57452.1"/>
    <property type="molecule type" value="Genomic_DNA"/>
</dbReference>
<feature type="transmembrane region" description="Helical" evidence="6">
    <location>
        <begin position="287"/>
        <end position="306"/>
    </location>
</feature>
<keyword evidence="5 6" id="KW-0472">Membrane</keyword>
<dbReference type="AlphaFoldDB" id="A0A0E4BPK6"/>
<dbReference type="SUPFAM" id="SSF103473">
    <property type="entry name" value="MFS general substrate transporter"/>
    <property type="match status" value="1"/>
</dbReference>
<dbReference type="PROSITE" id="PS50850">
    <property type="entry name" value="MFS"/>
    <property type="match status" value="1"/>
</dbReference>
<protein>
    <submittedName>
        <fullName evidence="8">Putative efflux protein</fullName>
    </submittedName>
</protein>
<evidence type="ECO:0000313" key="8">
    <source>
        <dbReference type="EMBL" id="BAR57452.1"/>
    </source>
</evidence>
<gene>
    <name evidence="8" type="ORF">NK6_4284</name>
</gene>
<dbReference type="InterPro" id="IPR011701">
    <property type="entry name" value="MFS"/>
</dbReference>
<keyword evidence="2" id="KW-1003">Cell membrane</keyword>
<accession>A0A0E4BPK6</accession>
<dbReference type="PANTHER" id="PTHR43124">
    <property type="entry name" value="PURINE EFFLUX PUMP PBUE"/>
    <property type="match status" value="1"/>
</dbReference>
<feature type="transmembrane region" description="Helical" evidence="6">
    <location>
        <begin position="24"/>
        <end position="46"/>
    </location>
</feature>
<evidence type="ECO:0000256" key="2">
    <source>
        <dbReference type="ARBA" id="ARBA00022475"/>
    </source>
</evidence>
<dbReference type="InterPro" id="IPR036259">
    <property type="entry name" value="MFS_trans_sf"/>
</dbReference>
<evidence type="ECO:0000256" key="5">
    <source>
        <dbReference type="ARBA" id="ARBA00023136"/>
    </source>
</evidence>
<keyword evidence="4 6" id="KW-1133">Transmembrane helix</keyword>
<feature type="transmembrane region" description="Helical" evidence="6">
    <location>
        <begin position="147"/>
        <end position="171"/>
    </location>
</feature>
<feature type="transmembrane region" description="Helical" evidence="6">
    <location>
        <begin position="257"/>
        <end position="275"/>
    </location>
</feature>
<feature type="domain" description="Major facilitator superfamily (MFS) profile" evidence="7">
    <location>
        <begin position="23"/>
        <end position="401"/>
    </location>
</feature>
<dbReference type="Gene3D" id="1.20.1250.20">
    <property type="entry name" value="MFS general substrate transporter like domains"/>
    <property type="match status" value="2"/>
</dbReference>
<name>A0A0E4BPK6_9BRAD</name>
<evidence type="ECO:0000313" key="9">
    <source>
        <dbReference type="Proteomes" id="UP000063308"/>
    </source>
</evidence>
<reference evidence="8 9" key="1">
    <citation type="submission" date="2014-11" db="EMBL/GenBank/DDBJ databases">
        <title>Symbiosis island explosion on the genome of extra-slow-growing strains of soybean bradyrhizobia with massive insertion sequences.</title>
        <authorList>
            <person name="Iida T."/>
            <person name="Minamisawa K."/>
        </authorList>
    </citation>
    <scope>NUCLEOTIDE SEQUENCE [LARGE SCALE GENOMIC DNA]</scope>
    <source>
        <strain evidence="8 9">NK6</strain>
    </source>
</reference>
<evidence type="ECO:0000256" key="1">
    <source>
        <dbReference type="ARBA" id="ARBA00004651"/>
    </source>
</evidence>
<feature type="transmembrane region" description="Helical" evidence="6">
    <location>
        <begin position="89"/>
        <end position="110"/>
    </location>
</feature>
<keyword evidence="3 6" id="KW-0812">Transmembrane</keyword>
<evidence type="ECO:0000256" key="3">
    <source>
        <dbReference type="ARBA" id="ARBA00022692"/>
    </source>
</evidence>
<feature type="transmembrane region" description="Helical" evidence="6">
    <location>
        <begin position="122"/>
        <end position="140"/>
    </location>
</feature>
<evidence type="ECO:0000259" key="7">
    <source>
        <dbReference type="PROSITE" id="PS50850"/>
    </source>
</evidence>
<evidence type="ECO:0000256" key="6">
    <source>
        <dbReference type="SAM" id="Phobius"/>
    </source>
</evidence>
<dbReference type="GO" id="GO:0005886">
    <property type="term" value="C:plasma membrane"/>
    <property type="evidence" value="ECO:0007669"/>
    <property type="project" value="UniProtKB-SubCell"/>
</dbReference>
<organism evidence="8 9">
    <name type="scientific">Bradyrhizobium diazoefficiens</name>
    <dbReference type="NCBI Taxonomy" id="1355477"/>
    <lineage>
        <taxon>Bacteria</taxon>
        <taxon>Pseudomonadati</taxon>
        <taxon>Pseudomonadota</taxon>
        <taxon>Alphaproteobacteria</taxon>
        <taxon>Hyphomicrobiales</taxon>
        <taxon>Nitrobacteraceae</taxon>
        <taxon>Bradyrhizobium</taxon>
    </lineage>
</organism>
<dbReference type="InterPro" id="IPR050189">
    <property type="entry name" value="MFS_Efflux_Transporters"/>
</dbReference>
<dbReference type="PANTHER" id="PTHR43124:SF8">
    <property type="entry name" value="INNER MEMBRANE TRANSPORT PROTEIN YDHP"/>
    <property type="match status" value="1"/>
</dbReference>
<evidence type="ECO:0000256" key="4">
    <source>
        <dbReference type="ARBA" id="ARBA00022989"/>
    </source>
</evidence>
<feature type="transmembrane region" description="Helical" evidence="6">
    <location>
        <begin position="58"/>
        <end position="77"/>
    </location>
</feature>